<evidence type="ECO:0000313" key="2">
    <source>
        <dbReference type="EMBL" id="MFK2855993.1"/>
    </source>
</evidence>
<evidence type="ECO:0000313" key="3">
    <source>
        <dbReference type="Proteomes" id="UP001620409"/>
    </source>
</evidence>
<keyword evidence="1" id="KW-0732">Signal</keyword>
<dbReference type="EMBL" id="JADIKI010000023">
    <property type="protein sequence ID" value="MFK2855993.1"/>
    <property type="molecule type" value="Genomic_DNA"/>
</dbReference>
<accession>A0ABW8ILF2</accession>
<feature type="signal peptide" evidence="1">
    <location>
        <begin position="1"/>
        <end position="26"/>
    </location>
</feature>
<organism evidence="2 3">
    <name type="scientific">Dyella humi</name>
    <dbReference type="NCBI Taxonomy" id="1770547"/>
    <lineage>
        <taxon>Bacteria</taxon>
        <taxon>Pseudomonadati</taxon>
        <taxon>Pseudomonadota</taxon>
        <taxon>Gammaproteobacteria</taxon>
        <taxon>Lysobacterales</taxon>
        <taxon>Rhodanobacteraceae</taxon>
        <taxon>Dyella</taxon>
    </lineage>
</organism>
<proteinExistence type="predicted"/>
<keyword evidence="3" id="KW-1185">Reference proteome</keyword>
<comment type="caution">
    <text evidence="2">The sequence shown here is derived from an EMBL/GenBank/DDBJ whole genome shotgun (WGS) entry which is preliminary data.</text>
</comment>
<sequence>MKSLKGKVFLWIASLAFLGCALPAAAQQQNSVGSPDITPQYQLTSCDLVPPDGYVWVALANRASCGSVGHPMIAYVFESYFDKPVGTTLALCSPNFVPAGWYIINEISNFNCSSNSVPTKQWVITRSQ</sequence>
<feature type="chain" id="PRO_5047188941" evidence="1">
    <location>
        <begin position="27"/>
        <end position="128"/>
    </location>
</feature>
<dbReference type="Proteomes" id="UP001620409">
    <property type="component" value="Unassembled WGS sequence"/>
</dbReference>
<dbReference type="PROSITE" id="PS51257">
    <property type="entry name" value="PROKAR_LIPOPROTEIN"/>
    <property type="match status" value="1"/>
</dbReference>
<evidence type="ECO:0000256" key="1">
    <source>
        <dbReference type="SAM" id="SignalP"/>
    </source>
</evidence>
<gene>
    <name evidence="2" type="ORF">ISP18_15420</name>
</gene>
<dbReference type="RefSeq" id="WP_380013876.1">
    <property type="nucleotide sequence ID" value="NZ_JADIKI010000023.1"/>
</dbReference>
<reference evidence="2 3" key="1">
    <citation type="submission" date="2020-10" db="EMBL/GenBank/DDBJ databases">
        <title>Phylogeny of dyella-like bacteria.</title>
        <authorList>
            <person name="Fu J."/>
        </authorList>
    </citation>
    <scope>NUCLEOTIDE SEQUENCE [LARGE SCALE GENOMIC DNA]</scope>
    <source>
        <strain evidence="2 3">DHG40</strain>
    </source>
</reference>
<name>A0ABW8ILF2_9GAMM</name>
<protein>
    <submittedName>
        <fullName evidence="2">Uncharacterized protein</fullName>
    </submittedName>
</protein>